<reference evidence="3" key="3">
    <citation type="submission" date="2025-08" db="UniProtKB">
        <authorList>
            <consortium name="Ensembl"/>
        </authorList>
    </citation>
    <scope>IDENTIFICATION</scope>
</reference>
<dbReference type="InterPro" id="IPR016186">
    <property type="entry name" value="C-type_lectin-like/link_sf"/>
</dbReference>
<accession>A0A3B1J4S4</accession>
<dbReference type="InterPro" id="IPR001304">
    <property type="entry name" value="C-type_lectin-like"/>
</dbReference>
<dbReference type="STRING" id="7994.ENSAMXP00000036840"/>
<dbReference type="InterPro" id="IPR016187">
    <property type="entry name" value="CTDL_fold"/>
</dbReference>
<dbReference type="Gene3D" id="3.10.100.10">
    <property type="entry name" value="Mannose-Binding Protein A, subunit A"/>
    <property type="match status" value="1"/>
</dbReference>
<dbReference type="GeneTree" id="ENSGT01100000263473"/>
<feature type="domain" description="C-type lectin" evidence="2">
    <location>
        <begin position="64"/>
        <end position="171"/>
    </location>
</feature>
<dbReference type="AlphaFoldDB" id="A0A3B1J4S4"/>
<evidence type="ECO:0000259" key="2">
    <source>
        <dbReference type="PROSITE" id="PS50041"/>
    </source>
</evidence>
<dbReference type="SMART" id="SM00034">
    <property type="entry name" value="CLECT"/>
    <property type="match status" value="1"/>
</dbReference>
<dbReference type="PANTHER" id="PTHR45784:SF3">
    <property type="entry name" value="C-TYPE LECTIN DOMAIN FAMILY 4 MEMBER K-LIKE-RELATED"/>
    <property type="match status" value="1"/>
</dbReference>
<dbReference type="InParanoid" id="A0A3B1J4S4"/>
<evidence type="ECO:0000313" key="3">
    <source>
        <dbReference type="Ensembl" id="ENSAMXP00000036840.1"/>
    </source>
</evidence>
<dbReference type="Bgee" id="ENSAMXG00000039308">
    <property type="expression patterns" value="Expressed in olfactory epithelium"/>
</dbReference>
<dbReference type="Ensembl" id="ENSAMXT00000037274.1">
    <property type="protein sequence ID" value="ENSAMXP00000036840.1"/>
    <property type="gene ID" value="ENSAMXG00000039308.1"/>
</dbReference>
<dbReference type="PANTHER" id="PTHR45784">
    <property type="entry name" value="C-TYPE LECTIN DOMAIN FAMILY 20 MEMBER A-RELATED"/>
    <property type="match status" value="1"/>
</dbReference>
<dbReference type="PROSITE" id="PS50041">
    <property type="entry name" value="C_TYPE_LECTIN_2"/>
    <property type="match status" value="1"/>
</dbReference>
<organism evidence="3 4">
    <name type="scientific">Astyanax mexicanus</name>
    <name type="common">Blind cave fish</name>
    <name type="synonym">Astyanax fasciatus mexicanus</name>
    <dbReference type="NCBI Taxonomy" id="7994"/>
    <lineage>
        <taxon>Eukaryota</taxon>
        <taxon>Metazoa</taxon>
        <taxon>Chordata</taxon>
        <taxon>Craniata</taxon>
        <taxon>Vertebrata</taxon>
        <taxon>Euteleostomi</taxon>
        <taxon>Actinopterygii</taxon>
        <taxon>Neopterygii</taxon>
        <taxon>Teleostei</taxon>
        <taxon>Ostariophysi</taxon>
        <taxon>Characiformes</taxon>
        <taxon>Characoidei</taxon>
        <taxon>Acestrorhamphidae</taxon>
        <taxon>Acestrorhamphinae</taxon>
        <taxon>Astyanax</taxon>
    </lineage>
</organism>
<reference evidence="4" key="1">
    <citation type="submission" date="2013-03" db="EMBL/GenBank/DDBJ databases">
        <authorList>
            <person name="Jeffery W."/>
            <person name="Warren W."/>
            <person name="Wilson R.K."/>
        </authorList>
    </citation>
    <scope>NUCLEOTIDE SEQUENCE</scope>
    <source>
        <strain evidence="4">female</strain>
    </source>
</reference>
<reference evidence="3" key="4">
    <citation type="submission" date="2025-09" db="UniProtKB">
        <authorList>
            <consortium name="Ensembl"/>
        </authorList>
    </citation>
    <scope>IDENTIFICATION</scope>
</reference>
<dbReference type="Pfam" id="PF00059">
    <property type="entry name" value="Lectin_C"/>
    <property type="match status" value="1"/>
</dbReference>
<evidence type="ECO:0000256" key="1">
    <source>
        <dbReference type="ARBA" id="ARBA00023157"/>
    </source>
</evidence>
<dbReference type="Proteomes" id="UP000018467">
    <property type="component" value="Unassembled WGS sequence"/>
</dbReference>
<sequence>PSVSAVMLLGNAASAAVLKEAESDFTCVGGGILEKILKSDWLSICLLRMGVYCFSENKPNNERYVFINDQKTWCDAQSYCRKHHTDLASVRSQAESQLIINATINNNHLWIGLFNDSWEWSDQSSSSFRYWNSNQPNNNKGNQDYCTTVKMTEQGHWNDKSCDKSFQFVCHESEKNLI</sequence>
<dbReference type="PROSITE" id="PS00615">
    <property type="entry name" value="C_TYPE_LECTIN_1"/>
    <property type="match status" value="1"/>
</dbReference>
<protein>
    <recommendedName>
        <fullName evidence="2">C-type lectin domain-containing protein</fullName>
    </recommendedName>
</protein>
<evidence type="ECO:0000313" key="4">
    <source>
        <dbReference type="Proteomes" id="UP000018467"/>
    </source>
</evidence>
<name>A0A3B1J4S4_ASTMX</name>
<dbReference type="InterPro" id="IPR018378">
    <property type="entry name" value="C-type_lectin_CS"/>
</dbReference>
<keyword evidence="1" id="KW-1015">Disulfide bond</keyword>
<dbReference type="SUPFAM" id="SSF56436">
    <property type="entry name" value="C-type lectin-like"/>
    <property type="match status" value="1"/>
</dbReference>
<keyword evidence="4" id="KW-1185">Reference proteome</keyword>
<proteinExistence type="predicted"/>
<reference evidence="4" key="2">
    <citation type="journal article" date="2014" name="Nat. Commun.">
        <title>The cavefish genome reveals candidate genes for eye loss.</title>
        <authorList>
            <person name="McGaugh S.E."/>
            <person name="Gross J.B."/>
            <person name="Aken B."/>
            <person name="Blin M."/>
            <person name="Borowsky R."/>
            <person name="Chalopin D."/>
            <person name="Hinaux H."/>
            <person name="Jeffery W.R."/>
            <person name="Keene A."/>
            <person name="Ma L."/>
            <person name="Minx P."/>
            <person name="Murphy D."/>
            <person name="O'Quin K.E."/>
            <person name="Retaux S."/>
            <person name="Rohner N."/>
            <person name="Searle S.M."/>
            <person name="Stahl B.A."/>
            <person name="Tabin C."/>
            <person name="Volff J.N."/>
            <person name="Yoshizawa M."/>
            <person name="Warren W.C."/>
        </authorList>
    </citation>
    <scope>NUCLEOTIDE SEQUENCE [LARGE SCALE GENOMIC DNA]</scope>
    <source>
        <strain evidence="4">female</strain>
    </source>
</reference>